<evidence type="ECO:0000259" key="7">
    <source>
        <dbReference type="Pfam" id="PF12698"/>
    </source>
</evidence>
<dbReference type="InterPro" id="IPR013525">
    <property type="entry name" value="ABC2_TM"/>
</dbReference>
<organism evidence="8 9">
    <name type="scientific">Luteitalea pratensis</name>
    <dbReference type="NCBI Taxonomy" id="1855912"/>
    <lineage>
        <taxon>Bacteria</taxon>
        <taxon>Pseudomonadati</taxon>
        <taxon>Acidobacteriota</taxon>
        <taxon>Vicinamibacteria</taxon>
        <taxon>Vicinamibacterales</taxon>
        <taxon>Vicinamibacteraceae</taxon>
        <taxon>Luteitalea</taxon>
    </lineage>
</organism>
<feature type="domain" description="ABC-2 type transporter transmembrane" evidence="7">
    <location>
        <begin position="20"/>
        <end position="420"/>
    </location>
</feature>
<dbReference type="STRING" id="1855912.LuPra_00408"/>
<evidence type="ECO:0000313" key="8">
    <source>
        <dbReference type="EMBL" id="AMY07241.1"/>
    </source>
</evidence>
<comment type="subcellular location">
    <subcellularLocation>
        <location evidence="1">Cell membrane</location>
        <topology evidence="1">Multi-pass membrane protein</topology>
    </subcellularLocation>
</comment>
<dbReference type="Gene3D" id="3.40.1710.10">
    <property type="entry name" value="abc type-2 transporter like domain"/>
    <property type="match status" value="1"/>
</dbReference>
<evidence type="ECO:0000313" key="9">
    <source>
        <dbReference type="Proteomes" id="UP000076079"/>
    </source>
</evidence>
<name>A0A143PFE8_LUTPR</name>
<sequence>MSAMLAIAIKDLRTFTRQRASLFFTFIWPLCVAVLFGVLFGGSDRPTPRLPIVVVDEDKTEGSRAFADRLVARDTFDASVAVSRADALEAVRKGERIAAVMLRPGFGEATSRMFYGTPPEVQLYTDPSRQAERGMLEGLLMQQGAERMQAMFSNPAGGRENVQKALQDLKKGAPGANPGLEKFLGQLDTFLGTPDAAQLGSADSAPPAAGAGWEPLRITKEDLQRQRTGPRNGYDVTFPQAILWAIFGCVMAFGTTFASERVRGTLVRLHVSPLSRAQVLAGKSLAALIAICLVELLLILLGITAFGVRASSWPLLLTAILCTAAAFVGIILLLASMAHTEQGVGGMAPAVMMPLFLLGGAMVPLMFMPPWMARIGYLSPVRWAIIALEGAIWRDFGVAEMVVPCTILLAVAVVTFTIGARRQAAD</sequence>
<evidence type="ECO:0000256" key="1">
    <source>
        <dbReference type="ARBA" id="ARBA00004651"/>
    </source>
</evidence>
<keyword evidence="2" id="KW-1003">Cell membrane</keyword>
<dbReference type="GO" id="GO:0005886">
    <property type="term" value="C:plasma membrane"/>
    <property type="evidence" value="ECO:0007669"/>
    <property type="project" value="UniProtKB-SubCell"/>
</dbReference>
<dbReference type="Pfam" id="PF12698">
    <property type="entry name" value="ABC2_membrane_3"/>
    <property type="match status" value="1"/>
</dbReference>
<dbReference type="EMBL" id="CP015136">
    <property type="protein sequence ID" value="AMY07241.1"/>
    <property type="molecule type" value="Genomic_DNA"/>
</dbReference>
<dbReference type="GO" id="GO:0140359">
    <property type="term" value="F:ABC-type transporter activity"/>
    <property type="evidence" value="ECO:0007669"/>
    <property type="project" value="InterPro"/>
</dbReference>
<proteinExistence type="predicted"/>
<dbReference type="PANTHER" id="PTHR30294:SF38">
    <property type="entry name" value="TRANSPORT PERMEASE PROTEIN"/>
    <property type="match status" value="1"/>
</dbReference>
<dbReference type="KEGG" id="abac:LuPra_00408"/>
<keyword evidence="3 6" id="KW-0812">Transmembrane</keyword>
<keyword evidence="5 6" id="KW-0472">Membrane</keyword>
<evidence type="ECO:0000256" key="5">
    <source>
        <dbReference type="ARBA" id="ARBA00023136"/>
    </source>
</evidence>
<reference evidence="8 9" key="1">
    <citation type="journal article" date="2016" name="Genome Announc.">
        <title>First Complete Genome Sequence of a Subdivision 6 Acidobacterium Strain.</title>
        <authorList>
            <person name="Huang S."/>
            <person name="Vieira S."/>
            <person name="Bunk B."/>
            <person name="Riedel T."/>
            <person name="Sproer C."/>
            <person name="Overmann J."/>
        </authorList>
    </citation>
    <scope>NUCLEOTIDE SEQUENCE [LARGE SCALE GENOMIC DNA]</scope>
    <source>
        <strain evidence="9">DSM 100886 HEG_-6_39</strain>
    </source>
</reference>
<accession>A0A143PFE8</accession>
<keyword evidence="4 6" id="KW-1133">Transmembrane helix</keyword>
<feature type="transmembrane region" description="Helical" evidence="6">
    <location>
        <begin position="401"/>
        <end position="420"/>
    </location>
</feature>
<dbReference type="InterPro" id="IPR051449">
    <property type="entry name" value="ABC-2_transporter_component"/>
</dbReference>
<gene>
    <name evidence="8" type="primary">ybhR_1</name>
    <name evidence="8" type="ORF">LuPra_00408</name>
</gene>
<protein>
    <submittedName>
        <fullName evidence="8">Inner membrane transport permease YbhR</fullName>
    </submittedName>
</protein>
<dbReference type="Proteomes" id="UP000076079">
    <property type="component" value="Chromosome"/>
</dbReference>
<keyword evidence="9" id="KW-1185">Reference proteome</keyword>
<evidence type="ECO:0000256" key="2">
    <source>
        <dbReference type="ARBA" id="ARBA00022475"/>
    </source>
</evidence>
<feature type="transmembrane region" description="Helical" evidence="6">
    <location>
        <begin position="21"/>
        <end position="42"/>
    </location>
</feature>
<reference evidence="9" key="2">
    <citation type="submission" date="2016-04" db="EMBL/GenBank/DDBJ databases">
        <title>First Complete Genome Sequence of a Subdivision 6 Acidobacterium.</title>
        <authorList>
            <person name="Huang S."/>
            <person name="Vieira S."/>
            <person name="Bunk B."/>
            <person name="Riedel T."/>
            <person name="Sproeer C."/>
            <person name="Overmann J."/>
        </authorList>
    </citation>
    <scope>NUCLEOTIDE SEQUENCE [LARGE SCALE GENOMIC DNA]</scope>
    <source>
        <strain evidence="9">DSM 100886 HEG_-6_39</strain>
    </source>
</reference>
<feature type="transmembrane region" description="Helical" evidence="6">
    <location>
        <begin position="347"/>
        <end position="367"/>
    </location>
</feature>
<evidence type="ECO:0000256" key="6">
    <source>
        <dbReference type="SAM" id="Phobius"/>
    </source>
</evidence>
<dbReference type="PANTHER" id="PTHR30294">
    <property type="entry name" value="MEMBRANE COMPONENT OF ABC TRANSPORTER YHHJ-RELATED"/>
    <property type="match status" value="1"/>
</dbReference>
<evidence type="ECO:0000256" key="3">
    <source>
        <dbReference type="ARBA" id="ARBA00022692"/>
    </source>
</evidence>
<feature type="transmembrane region" description="Helical" evidence="6">
    <location>
        <begin position="280"/>
        <end position="307"/>
    </location>
</feature>
<dbReference type="AlphaFoldDB" id="A0A143PFE8"/>
<feature type="transmembrane region" description="Helical" evidence="6">
    <location>
        <begin position="313"/>
        <end position="335"/>
    </location>
</feature>
<evidence type="ECO:0000256" key="4">
    <source>
        <dbReference type="ARBA" id="ARBA00022989"/>
    </source>
</evidence>
<feature type="transmembrane region" description="Helical" evidence="6">
    <location>
        <begin position="241"/>
        <end position="259"/>
    </location>
</feature>